<proteinExistence type="predicted"/>
<feature type="region of interest" description="Disordered" evidence="2">
    <location>
        <begin position="50"/>
        <end position="120"/>
    </location>
</feature>
<dbReference type="InterPro" id="IPR053157">
    <property type="entry name" value="Sterol_Uptake_Regulator"/>
</dbReference>
<dbReference type="PANTHER" id="PTHR47784:SF4">
    <property type="entry name" value="ZN(II)2CYS6 TRANSCRIPTION FACTOR (EUROFUNG)"/>
    <property type="match status" value="1"/>
</dbReference>
<dbReference type="InterPro" id="IPR001138">
    <property type="entry name" value="Zn2Cys6_DnaBD"/>
</dbReference>
<feature type="compositionally biased region" description="Low complexity" evidence="2">
    <location>
        <begin position="457"/>
        <end position="466"/>
    </location>
</feature>
<dbReference type="SUPFAM" id="SSF57701">
    <property type="entry name" value="Zn2/Cys6 DNA-binding domain"/>
    <property type="match status" value="1"/>
</dbReference>
<dbReference type="Proteomes" id="UP001278500">
    <property type="component" value="Unassembled WGS sequence"/>
</dbReference>
<feature type="compositionally biased region" description="Low complexity" evidence="2">
    <location>
        <begin position="61"/>
        <end position="80"/>
    </location>
</feature>
<dbReference type="EMBL" id="JAUEPP010000005">
    <property type="protein sequence ID" value="KAK3343038.1"/>
    <property type="molecule type" value="Genomic_DNA"/>
</dbReference>
<feature type="region of interest" description="Disordered" evidence="2">
    <location>
        <begin position="435"/>
        <end position="466"/>
    </location>
</feature>
<dbReference type="PROSITE" id="PS00463">
    <property type="entry name" value="ZN2_CY6_FUNGAL_1"/>
    <property type="match status" value="1"/>
</dbReference>
<evidence type="ECO:0000259" key="4">
    <source>
        <dbReference type="PROSITE" id="PS51186"/>
    </source>
</evidence>
<gene>
    <name evidence="5" type="ORF">B0H65DRAFT_429099</name>
</gene>
<evidence type="ECO:0000259" key="3">
    <source>
        <dbReference type="PROSITE" id="PS50048"/>
    </source>
</evidence>
<dbReference type="GO" id="GO:0001228">
    <property type="term" value="F:DNA-binding transcription activator activity, RNA polymerase II-specific"/>
    <property type="evidence" value="ECO:0007669"/>
    <property type="project" value="TreeGrafter"/>
</dbReference>
<evidence type="ECO:0000256" key="1">
    <source>
        <dbReference type="ARBA" id="ARBA00023242"/>
    </source>
</evidence>
<dbReference type="CDD" id="cd00067">
    <property type="entry name" value="GAL4"/>
    <property type="match status" value="1"/>
</dbReference>
<dbReference type="SMART" id="SM00066">
    <property type="entry name" value="GAL4"/>
    <property type="match status" value="1"/>
</dbReference>
<feature type="compositionally biased region" description="Pro residues" evidence="2">
    <location>
        <begin position="91"/>
        <end position="110"/>
    </location>
</feature>
<dbReference type="PANTHER" id="PTHR47784">
    <property type="entry name" value="STEROL UPTAKE CONTROL PROTEIN 2"/>
    <property type="match status" value="1"/>
</dbReference>
<keyword evidence="1" id="KW-0539">Nucleus</keyword>
<dbReference type="InterPro" id="IPR016181">
    <property type="entry name" value="Acyl_CoA_acyltransferase"/>
</dbReference>
<feature type="compositionally biased region" description="Polar residues" evidence="2">
    <location>
        <begin position="438"/>
        <end position="448"/>
    </location>
</feature>
<dbReference type="InterPro" id="IPR000182">
    <property type="entry name" value="GNAT_dom"/>
</dbReference>
<feature type="domain" description="Zn(2)-C6 fungal-type" evidence="3">
    <location>
        <begin position="11"/>
        <end position="41"/>
    </location>
</feature>
<feature type="compositionally biased region" description="Polar residues" evidence="2">
    <location>
        <begin position="733"/>
        <end position="743"/>
    </location>
</feature>
<evidence type="ECO:0008006" key="7">
    <source>
        <dbReference type="Google" id="ProtNLM"/>
    </source>
</evidence>
<keyword evidence="6" id="KW-1185">Reference proteome</keyword>
<name>A0AAE0JE05_9PEZI</name>
<dbReference type="GO" id="GO:0016747">
    <property type="term" value="F:acyltransferase activity, transferring groups other than amino-acyl groups"/>
    <property type="evidence" value="ECO:0007669"/>
    <property type="project" value="InterPro"/>
</dbReference>
<dbReference type="PROSITE" id="PS50048">
    <property type="entry name" value="ZN2_CY6_FUNGAL_2"/>
    <property type="match status" value="1"/>
</dbReference>
<evidence type="ECO:0000313" key="5">
    <source>
        <dbReference type="EMBL" id="KAK3343038.1"/>
    </source>
</evidence>
<organism evidence="5 6">
    <name type="scientific">Neurospora tetraspora</name>
    <dbReference type="NCBI Taxonomy" id="94610"/>
    <lineage>
        <taxon>Eukaryota</taxon>
        <taxon>Fungi</taxon>
        <taxon>Dikarya</taxon>
        <taxon>Ascomycota</taxon>
        <taxon>Pezizomycotina</taxon>
        <taxon>Sordariomycetes</taxon>
        <taxon>Sordariomycetidae</taxon>
        <taxon>Sordariales</taxon>
        <taxon>Sordariaceae</taxon>
        <taxon>Neurospora</taxon>
    </lineage>
</organism>
<dbReference type="SUPFAM" id="SSF55729">
    <property type="entry name" value="Acyl-CoA N-acyltransferases (Nat)"/>
    <property type="match status" value="1"/>
</dbReference>
<dbReference type="RefSeq" id="XP_062680831.1">
    <property type="nucleotide sequence ID" value="XM_062824800.1"/>
</dbReference>
<feature type="region of interest" description="Disordered" evidence="2">
    <location>
        <begin position="724"/>
        <end position="743"/>
    </location>
</feature>
<protein>
    <recommendedName>
        <fullName evidence="7">Zn(2)-C6 fungal-type domain-containing protein</fullName>
    </recommendedName>
</protein>
<dbReference type="Pfam" id="PF13673">
    <property type="entry name" value="Acetyltransf_10"/>
    <property type="match status" value="1"/>
</dbReference>
<evidence type="ECO:0000256" key="2">
    <source>
        <dbReference type="SAM" id="MobiDB-lite"/>
    </source>
</evidence>
<dbReference type="Gene3D" id="3.40.630.30">
    <property type="match status" value="1"/>
</dbReference>
<dbReference type="GeneID" id="87861954"/>
<dbReference type="Gene3D" id="4.10.240.10">
    <property type="entry name" value="Zn(2)-C6 fungal-type DNA-binding domain"/>
    <property type="match status" value="1"/>
</dbReference>
<comment type="caution">
    <text evidence="5">The sequence shown here is derived from an EMBL/GenBank/DDBJ whole genome shotgun (WGS) entry which is preliminary data.</text>
</comment>
<sequence length="850" mass="95701">MRRSHRKSRKGCLECKRRHIKCDETRPRCINCQTVERECSYPILPGISTGSDDLSRSPADSLSVAATPPSSASASVASFSGYGGSTATTPIPVPGPEPGPFMPDVTPFPAPNQDSEPQSPNVNMVHMELLYHYTTDIFLTFPPVGDTVRSLTMHHALREPYLMYQILALSARHLSVLRPHREAFYHHHAIQLQTHALTLFNSIDMAHFDACIENRVPLFLFSSVLGFHALCDTLSYRDAEFPATLTRFVGYLHLHRGIYGVMEGHMEEMKQSELKPIIEMGIRLYDTRGSGPECDDILRRLGERFSRIDDEEEGEVMKGLRQAVQHLQVIFDAMPSPARQVQMLLAWGTMLTKPVMGMLEEGKPEVLAVLAYYFVCLHLCRKVWISGDSGRFLLESLARYMAYLGPEWEEWIETPCRLLREADEMEARAGSGEFGIGSQEQQRQQYQHATLPPNPPTTIGSSTRTTTTITMSTRPKFTISQPSSASASFEAARIAQIHLLAMQSNPLLHAQFPTRKSQYALECFLARDTQQKMMGPLQTSTQNRDEGIWVARLEGEREMVGFIRWDYPPLPKTSRKALGDDKKKKKLEEGEIKELEGCRREYLEEYARLASEAKERSGFMKKRCWHLTFVCIDPKYQGRGAGSLLTRRLLELVEDAQEEDEKLPVYLESTMEAVPMYERLGFEAVDGFDMEIPAPGTSAGEDTGKDTGEKVMYREVCMCASTAEGAGGPKSTGEAQESQSRLPSGNSIMKCHVRCKCSEFSRFHRLPACVTSTATFHFFHSLNNLLRKLPAKSPPIKTHHPTTCISNHTIILHAAPCTLRNTFNASMLKTWTSRCYPPDLAVRLANLRNY</sequence>
<dbReference type="CDD" id="cd04301">
    <property type="entry name" value="NAT_SF"/>
    <property type="match status" value="1"/>
</dbReference>
<reference evidence="5" key="2">
    <citation type="submission" date="2023-06" db="EMBL/GenBank/DDBJ databases">
        <authorList>
            <consortium name="Lawrence Berkeley National Laboratory"/>
            <person name="Haridas S."/>
            <person name="Hensen N."/>
            <person name="Bonometti L."/>
            <person name="Westerberg I."/>
            <person name="Brannstrom I.O."/>
            <person name="Guillou S."/>
            <person name="Cros-Aarteil S."/>
            <person name="Calhoun S."/>
            <person name="Kuo A."/>
            <person name="Mondo S."/>
            <person name="Pangilinan J."/>
            <person name="Riley R."/>
            <person name="Labutti K."/>
            <person name="Andreopoulos B."/>
            <person name="Lipzen A."/>
            <person name="Chen C."/>
            <person name="Yanf M."/>
            <person name="Daum C."/>
            <person name="Ng V."/>
            <person name="Clum A."/>
            <person name="Steindorff A."/>
            <person name="Ohm R."/>
            <person name="Martin F."/>
            <person name="Silar P."/>
            <person name="Natvig D."/>
            <person name="Lalanne C."/>
            <person name="Gautier V."/>
            <person name="Ament-Velasquez S.L."/>
            <person name="Kruys A."/>
            <person name="Hutchinson M.I."/>
            <person name="Powell A.J."/>
            <person name="Barry K."/>
            <person name="Miller A.N."/>
            <person name="Grigoriev I.V."/>
            <person name="Debuchy R."/>
            <person name="Gladieux P."/>
            <person name="Thoren M.H."/>
            <person name="Johannesson H."/>
        </authorList>
    </citation>
    <scope>NUCLEOTIDE SEQUENCE</scope>
    <source>
        <strain evidence="5">CBS 560.94</strain>
    </source>
</reference>
<dbReference type="PROSITE" id="PS51186">
    <property type="entry name" value="GNAT"/>
    <property type="match status" value="1"/>
</dbReference>
<dbReference type="AlphaFoldDB" id="A0AAE0JE05"/>
<dbReference type="InterPro" id="IPR036864">
    <property type="entry name" value="Zn2-C6_fun-type_DNA-bd_sf"/>
</dbReference>
<dbReference type="GO" id="GO:0008270">
    <property type="term" value="F:zinc ion binding"/>
    <property type="evidence" value="ECO:0007669"/>
    <property type="project" value="InterPro"/>
</dbReference>
<dbReference type="Pfam" id="PF00172">
    <property type="entry name" value="Zn_clus"/>
    <property type="match status" value="1"/>
</dbReference>
<feature type="domain" description="N-acetyltransferase" evidence="4">
    <location>
        <begin position="557"/>
        <end position="717"/>
    </location>
</feature>
<accession>A0AAE0JE05</accession>
<reference evidence="5" key="1">
    <citation type="journal article" date="2023" name="Mol. Phylogenet. Evol.">
        <title>Genome-scale phylogeny and comparative genomics of the fungal order Sordariales.</title>
        <authorList>
            <person name="Hensen N."/>
            <person name="Bonometti L."/>
            <person name="Westerberg I."/>
            <person name="Brannstrom I.O."/>
            <person name="Guillou S."/>
            <person name="Cros-Aarteil S."/>
            <person name="Calhoun S."/>
            <person name="Haridas S."/>
            <person name="Kuo A."/>
            <person name="Mondo S."/>
            <person name="Pangilinan J."/>
            <person name="Riley R."/>
            <person name="LaButti K."/>
            <person name="Andreopoulos B."/>
            <person name="Lipzen A."/>
            <person name="Chen C."/>
            <person name="Yan M."/>
            <person name="Daum C."/>
            <person name="Ng V."/>
            <person name="Clum A."/>
            <person name="Steindorff A."/>
            <person name="Ohm R.A."/>
            <person name="Martin F."/>
            <person name="Silar P."/>
            <person name="Natvig D.O."/>
            <person name="Lalanne C."/>
            <person name="Gautier V."/>
            <person name="Ament-Velasquez S.L."/>
            <person name="Kruys A."/>
            <person name="Hutchinson M.I."/>
            <person name="Powell A.J."/>
            <person name="Barry K."/>
            <person name="Miller A.N."/>
            <person name="Grigoriev I.V."/>
            <person name="Debuchy R."/>
            <person name="Gladieux P."/>
            <person name="Hiltunen Thoren M."/>
            <person name="Johannesson H."/>
        </authorList>
    </citation>
    <scope>NUCLEOTIDE SEQUENCE</scope>
    <source>
        <strain evidence="5">CBS 560.94</strain>
    </source>
</reference>
<evidence type="ECO:0000313" key="6">
    <source>
        <dbReference type="Proteomes" id="UP001278500"/>
    </source>
</evidence>